<evidence type="ECO:0000256" key="2">
    <source>
        <dbReference type="ARBA" id="ARBA00011738"/>
    </source>
</evidence>
<comment type="subunit">
    <text evidence="2 9">Homodimer.</text>
</comment>
<evidence type="ECO:0000256" key="8">
    <source>
        <dbReference type="ARBA" id="ARBA00023014"/>
    </source>
</evidence>
<dbReference type="PROSITE" id="PS51373">
    <property type="entry name" value="HIPIP"/>
    <property type="match status" value="1"/>
</dbReference>
<evidence type="ECO:0000256" key="3">
    <source>
        <dbReference type="ARBA" id="ARBA00022448"/>
    </source>
</evidence>
<evidence type="ECO:0000313" key="11">
    <source>
        <dbReference type="Proteomes" id="UP000066624"/>
    </source>
</evidence>
<keyword evidence="11" id="KW-1185">Reference proteome</keyword>
<evidence type="ECO:0000256" key="4">
    <source>
        <dbReference type="ARBA" id="ARBA00022485"/>
    </source>
</evidence>
<keyword evidence="7 9" id="KW-0408">Iron</keyword>
<dbReference type="GO" id="GO:0009055">
    <property type="term" value="F:electron transfer activity"/>
    <property type="evidence" value="ECO:0007669"/>
    <property type="project" value="InterPro"/>
</dbReference>
<dbReference type="GO" id="GO:0019646">
    <property type="term" value="P:aerobic electron transport chain"/>
    <property type="evidence" value="ECO:0007669"/>
    <property type="project" value="InterPro"/>
</dbReference>
<keyword evidence="3 9" id="KW-0813">Transport</keyword>
<evidence type="ECO:0000256" key="7">
    <source>
        <dbReference type="ARBA" id="ARBA00023004"/>
    </source>
</evidence>
<keyword evidence="6 9" id="KW-0249">Electron transport</keyword>
<dbReference type="KEGG" id="wma:WM2015_1715"/>
<accession>A0A0K0XWK6</accession>
<proteinExistence type="inferred from homology"/>
<evidence type="ECO:0000256" key="6">
    <source>
        <dbReference type="ARBA" id="ARBA00022982"/>
    </source>
</evidence>
<organism evidence="10 11">
    <name type="scientific">Wenzhouxiangella marina</name>
    <dbReference type="NCBI Taxonomy" id="1579979"/>
    <lineage>
        <taxon>Bacteria</taxon>
        <taxon>Pseudomonadati</taxon>
        <taxon>Pseudomonadota</taxon>
        <taxon>Gammaproteobacteria</taxon>
        <taxon>Chromatiales</taxon>
        <taxon>Wenzhouxiangellaceae</taxon>
        <taxon>Wenzhouxiangella</taxon>
    </lineage>
</organism>
<sequence length="112" mass="12455">MKTCSRRDLFKYLGAGSLALMLPTLSRLSSGQAWAQDNQLDPASPQAAALGYVHHFEEVDRETWTRYAPGQMCSNCQLAQGDLSADWFNCAIFPGKQVAKEGWCNAWVQRQG</sequence>
<dbReference type="InterPro" id="IPR000170">
    <property type="entry name" value="High_potential_FeS_prot"/>
</dbReference>
<gene>
    <name evidence="10" type="ORF">WM2015_1715</name>
</gene>
<dbReference type="RefSeq" id="WP_082169584.1">
    <property type="nucleotide sequence ID" value="NZ_CP012154.1"/>
</dbReference>
<keyword evidence="8 9" id="KW-0411">Iron-sulfur</keyword>
<dbReference type="Pfam" id="PF01355">
    <property type="entry name" value="HIPIP"/>
    <property type="match status" value="1"/>
</dbReference>
<dbReference type="PROSITE" id="PS51318">
    <property type="entry name" value="TAT"/>
    <property type="match status" value="1"/>
</dbReference>
<reference evidence="10 11" key="1">
    <citation type="submission" date="2015-07" db="EMBL/GenBank/DDBJ databases">
        <authorList>
            <person name="Noorani M."/>
        </authorList>
    </citation>
    <scope>NUCLEOTIDE SEQUENCE [LARGE SCALE GENOMIC DNA]</scope>
    <source>
        <strain evidence="10 11">KCTC 42284</strain>
    </source>
</reference>
<keyword evidence="4 9" id="KW-0004">4Fe-4S</keyword>
<dbReference type="SUPFAM" id="SSF57652">
    <property type="entry name" value="HIPIP (high potential iron protein)"/>
    <property type="match status" value="1"/>
</dbReference>
<dbReference type="Gene3D" id="4.10.490.10">
    <property type="entry name" value="High potential iron-sulphur protein"/>
    <property type="match status" value="1"/>
</dbReference>
<name>A0A0K0XWK6_9GAMM</name>
<keyword evidence="5 9" id="KW-0479">Metal-binding</keyword>
<comment type="similarity">
    <text evidence="9">Belongs to the high-potential iron-sulfur protein (HiPIP) family.</text>
</comment>
<dbReference type="EMBL" id="CP012154">
    <property type="protein sequence ID" value="AKS42084.1"/>
    <property type="molecule type" value="Genomic_DNA"/>
</dbReference>
<dbReference type="AlphaFoldDB" id="A0A0K0XWK6"/>
<evidence type="ECO:0000313" key="10">
    <source>
        <dbReference type="EMBL" id="AKS42084.1"/>
    </source>
</evidence>
<dbReference type="InterPro" id="IPR036369">
    <property type="entry name" value="HIPIP_sf"/>
</dbReference>
<evidence type="ECO:0000256" key="1">
    <source>
        <dbReference type="ARBA" id="ARBA00002137"/>
    </source>
</evidence>
<protein>
    <recommendedName>
        <fullName evidence="9">High-potential iron-sulfur protein</fullName>
        <shortName evidence="9">HiPIP</shortName>
    </recommendedName>
</protein>
<dbReference type="STRING" id="1579979.WM2015_1715"/>
<dbReference type="InterPro" id="IPR006311">
    <property type="entry name" value="TAT_signal"/>
</dbReference>
<dbReference type="Proteomes" id="UP000066624">
    <property type="component" value="Chromosome"/>
</dbReference>
<evidence type="ECO:0000256" key="9">
    <source>
        <dbReference type="RuleBase" id="RU000620"/>
    </source>
</evidence>
<dbReference type="GO" id="GO:0046872">
    <property type="term" value="F:metal ion binding"/>
    <property type="evidence" value="ECO:0007669"/>
    <property type="project" value="UniProtKB-KW"/>
</dbReference>
<evidence type="ECO:0000256" key="5">
    <source>
        <dbReference type="ARBA" id="ARBA00022723"/>
    </source>
</evidence>
<comment type="function">
    <text evidence="1 9">Specific class of high-redox-potential 4Fe-4S ferredoxins. Functions in anaerobic electron transport in most purple and in some other photosynthetic bacteria and in at least one genus (Paracoccus) of halophilic, denitrifying bacteria.</text>
</comment>
<dbReference type="GO" id="GO:0051539">
    <property type="term" value="F:4 iron, 4 sulfur cluster binding"/>
    <property type="evidence" value="ECO:0007669"/>
    <property type="project" value="UniProtKB-KW"/>
</dbReference>